<dbReference type="PANTHER" id="PTHR23407:SF1">
    <property type="entry name" value="5-FORMYLTETRAHYDROFOLATE CYCLO-LIGASE"/>
    <property type="match status" value="1"/>
</dbReference>
<dbReference type="RefSeq" id="XP_033519377.1">
    <property type="nucleotide sequence ID" value="XM_033671829.1"/>
</dbReference>
<dbReference type="GO" id="GO:0009396">
    <property type="term" value="P:folic acid-containing compound biosynthetic process"/>
    <property type="evidence" value="ECO:0007669"/>
    <property type="project" value="TreeGrafter"/>
</dbReference>
<accession>A0A6A6A1E6</accession>
<proteinExistence type="inferred from homology"/>
<keyword evidence="7" id="KW-1185">Reference proteome</keyword>
<evidence type="ECO:0000313" key="6">
    <source>
        <dbReference type="EMBL" id="KAF2124984.1"/>
    </source>
</evidence>
<sequence>MGRWGVNECGCGVEERLVVLGVAEPLDVKGGDDGSGLTGITSSSPTTIIMAGSLAAVKKELRKKIKNVLKELPEAAAVTQTSKATKTLLAMPEYQAARRISVYLSMPSGEISTSSIVRDALAQGKQVFIPYTFKLSNPEEGQPESIMDMVELRSMHDFESLQPDKWGIPTPDKDGISSRANCFGSTGITQGETPTSSRKESLDLIVMPGMAFDSKFGRLGHGKGFYDYFLTRCHQSSRMPFRVGLSLTEQFLPQSESVPMDSSDFRLDALITGDGEIRRA</sequence>
<dbReference type="GO" id="GO:0005524">
    <property type="term" value="F:ATP binding"/>
    <property type="evidence" value="ECO:0007669"/>
    <property type="project" value="UniProtKB-KW"/>
</dbReference>
<organism evidence="6 7">
    <name type="scientific">Dothidotthia symphoricarpi CBS 119687</name>
    <dbReference type="NCBI Taxonomy" id="1392245"/>
    <lineage>
        <taxon>Eukaryota</taxon>
        <taxon>Fungi</taxon>
        <taxon>Dikarya</taxon>
        <taxon>Ascomycota</taxon>
        <taxon>Pezizomycotina</taxon>
        <taxon>Dothideomycetes</taxon>
        <taxon>Pleosporomycetidae</taxon>
        <taxon>Pleosporales</taxon>
        <taxon>Dothidotthiaceae</taxon>
        <taxon>Dothidotthia</taxon>
    </lineage>
</organism>
<dbReference type="InterPro" id="IPR037171">
    <property type="entry name" value="NagB/RpiA_transferase-like"/>
</dbReference>
<dbReference type="PANTHER" id="PTHR23407">
    <property type="entry name" value="ATPASE INHIBITOR/5-FORMYLTETRAHYDROFOLATE CYCLO-LIGASE"/>
    <property type="match status" value="1"/>
</dbReference>
<dbReference type="AlphaFoldDB" id="A0A6A6A1E6"/>
<evidence type="ECO:0000256" key="4">
    <source>
        <dbReference type="ARBA" id="ARBA00036539"/>
    </source>
</evidence>
<comment type="catalytic activity">
    <reaction evidence="4">
        <text>(6S)-5-formyl-5,6,7,8-tetrahydrofolate + ATP = (6R)-5,10-methenyltetrahydrofolate + ADP + phosphate</text>
        <dbReference type="Rhea" id="RHEA:10488"/>
        <dbReference type="ChEBI" id="CHEBI:30616"/>
        <dbReference type="ChEBI" id="CHEBI:43474"/>
        <dbReference type="ChEBI" id="CHEBI:57455"/>
        <dbReference type="ChEBI" id="CHEBI:57457"/>
        <dbReference type="ChEBI" id="CHEBI:456216"/>
        <dbReference type="EC" id="6.3.3.2"/>
    </reaction>
</comment>
<dbReference type="GO" id="GO:0035999">
    <property type="term" value="P:tetrahydrofolate interconversion"/>
    <property type="evidence" value="ECO:0007669"/>
    <property type="project" value="TreeGrafter"/>
</dbReference>
<evidence type="ECO:0000256" key="2">
    <source>
        <dbReference type="ARBA" id="ARBA00022741"/>
    </source>
</evidence>
<evidence type="ECO:0000256" key="1">
    <source>
        <dbReference type="ARBA" id="ARBA00010638"/>
    </source>
</evidence>
<dbReference type="OrthoDB" id="2015992at2759"/>
<keyword evidence="6" id="KW-0808">Transferase</keyword>
<dbReference type="GO" id="GO:0005739">
    <property type="term" value="C:mitochondrion"/>
    <property type="evidence" value="ECO:0007669"/>
    <property type="project" value="TreeGrafter"/>
</dbReference>
<dbReference type="InterPro" id="IPR024185">
    <property type="entry name" value="FTHF_cligase-like_sf"/>
</dbReference>
<dbReference type="InterPro" id="IPR002698">
    <property type="entry name" value="FTHF_cligase"/>
</dbReference>
<dbReference type="EC" id="6.3.3.2" evidence="5"/>
<dbReference type="EMBL" id="ML977517">
    <property type="protein sequence ID" value="KAF2124984.1"/>
    <property type="molecule type" value="Genomic_DNA"/>
</dbReference>
<reference evidence="6" key="1">
    <citation type="journal article" date="2020" name="Stud. Mycol.">
        <title>101 Dothideomycetes genomes: a test case for predicting lifestyles and emergence of pathogens.</title>
        <authorList>
            <person name="Haridas S."/>
            <person name="Albert R."/>
            <person name="Binder M."/>
            <person name="Bloem J."/>
            <person name="Labutti K."/>
            <person name="Salamov A."/>
            <person name="Andreopoulos B."/>
            <person name="Baker S."/>
            <person name="Barry K."/>
            <person name="Bills G."/>
            <person name="Bluhm B."/>
            <person name="Cannon C."/>
            <person name="Castanera R."/>
            <person name="Culley D."/>
            <person name="Daum C."/>
            <person name="Ezra D."/>
            <person name="Gonzalez J."/>
            <person name="Henrissat B."/>
            <person name="Kuo A."/>
            <person name="Liang C."/>
            <person name="Lipzen A."/>
            <person name="Lutzoni F."/>
            <person name="Magnuson J."/>
            <person name="Mondo S."/>
            <person name="Nolan M."/>
            <person name="Ohm R."/>
            <person name="Pangilinan J."/>
            <person name="Park H.-J."/>
            <person name="Ramirez L."/>
            <person name="Alfaro M."/>
            <person name="Sun H."/>
            <person name="Tritt A."/>
            <person name="Yoshinaga Y."/>
            <person name="Zwiers L.-H."/>
            <person name="Turgeon B."/>
            <person name="Goodwin S."/>
            <person name="Spatafora J."/>
            <person name="Crous P."/>
            <person name="Grigoriev I."/>
        </authorList>
    </citation>
    <scope>NUCLEOTIDE SEQUENCE</scope>
    <source>
        <strain evidence="6">CBS 119687</strain>
    </source>
</reference>
<dbReference type="GO" id="GO:0016740">
    <property type="term" value="F:transferase activity"/>
    <property type="evidence" value="ECO:0007669"/>
    <property type="project" value="UniProtKB-KW"/>
</dbReference>
<gene>
    <name evidence="6" type="ORF">P153DRAFT_400482</name>
</gene>
<evidence type="ECO:0000256" key="3">
    <source>
        <dbReference type="ARBA" id="ARBA00022840"/>
    </source>
</evidence>
<dbReference type="Gene3D" id="3.40.50.10420">
    <property type="entry name" value="NagB/RpiA/CoA transferase-like"/>
    <property type="match status" value="1"/>
</dbReference>
<name>A0A6A6A1E6_9PLEO</name>
<keyword evidence="2" id="KW-0547">Nucleotide-binding</keyword>
<evidence type="ECO:0000256" key="5">
    <source>
        <dbReference type="ARBA" id="ARBA00038966"/>
    </source>
</evidence>
<keyword evidence="3" id="KW-0067">ATP-binding</keyword>
<evidence type="ECO:0000313" key="7">
    <source>
        <dbReference type="Proteomes" id="UP000799771"/>
    </source>
</evidence>
<dbReference type="SUPFAM" id="SSF100950">
    <property type="entry name" value="NagB/RpiA/CoA transferase-like"/>
    <property type="match status" value="1"/>
</dbReference>
<dbReference type="Pfam" id="PF01812">
    <property type="entry name" value="5-FTHF_cyc-lig"/>
    <property type="match status" value="1"/>
</dbReference>
<dbReference type="Proteomes" id="UP000799771">
    <property type="component" value="Unassembled WGS sequence"/>
</dbReference>
<dbReference type="GeneID" id="54412261"/>
<protein>
    <recommendedName>
        <fullName evidence="5">5-formyltetrahydrofolate cyclo-ligase</fullName>
        <ecNumber evidence="5">6.3.3.2</ecNumber>
    </recommendedName>
</protein>
<dbReference type="GO" id="GO:0030272">
    <property type="term" value="F:5-formyltetrahydrofolate cyclo-ligase activity"/>
    <property type="evidence" value="ECO:0007669"/>
    <property type="project" value="UniProtKB-EC"/>
</dbReference>
<dbReference type="FunFam" id="3.40.50.10420:FF:000007">
    <property type="entry name" value="5-formyltetrahydrofolate cyclo-ligase"/>
    <property type="match status" value="1"/>
</dbReference>
<comment type="similarity">
    <text evidence="1">Belongs to the 5-formyltetrahydrofolate cyclo-ligase family.</text>
</comment>